<dbReference type="InterPro" id="IPR013783">
    <property type="entry name" value="Ig-like_fold"/>
</dbReference>
<dbReference type="OrthoDB" id="9908819at2759"/>
<proteinExistence type="predicted"/>
<reference evidence="2" key="1">
    <citation type="journal article" date="2017" name="Nat. Commun.">
        <title>The North American bullfrog draft genome provides insight into hormonal regulation of long noncoding RNA.</title>
        <authorList>
            <person name="Hammond S.A."/>
            <person name="Warren R.L."/>
            <person name="Vandervalk B.P."/>
            <person name="Kucuk E."/>
            <person name="Khan H."/>
            <person name="Gibb E.A."/>
            <person name="Pandoh P."/>
            <person name="Kirk H."/>
            <person name="Zhao Y."/>
            <person name="Jones M."/>
            <person name="Mungall A.J."/>
            <person name="Coope R."/>
            <person name="Pleasance S."/>
            <person name="Moore R.A."/>
            <person name="Holt R.A."/>
            <person name="Round J.M."/>
            <person name="Ohora S."/>
            <person name="Walle B.V."/>
            <person name="Veldhoen N."/>
            <person name="Helbing C.C."/>
            <person name="Birol I."/>
        </authorList>
    </citation>
    <scope>NUCLEOTIDE SEQUENCE [LARGE SCALE GENOMIC DNA]</scope>
</reference>
<accession>A0A2G9RQB9</accession>
<name>A0A2G9RQB9_AQUCT</name>
<gene>
    <name evidence="1" type="ORF">AB205_0199620</name>
</gene>
<dbReference type="EMBL" id="KV935924">
    <property type="protein sequence ID" value="PIO29945.1"/>
    <property type="molecule type" value="Genomic_DNA"/>
</dbReference>
<evidence type="ECO:0000313" key="1">
    <source>
        <dbReference type="EMBL" id="PIO29945.1"/>
    </source>
</evidence>
<organism evidence="1 2">
    <name type="scientific">Aquarana catesbeiana</name>
    <name type="common">American bullfrog</name>
    <name type="synonym">Rana catesbeiana</name>
    <dbReference type="NCBI Taxonomy" id="8400"/>
    <lineage>
        <taxon>Eukaryota</taxon>
        <taxon>Metazoa</taxon>
        <taxon>Chordata</taxon>
        <taxon>Craniata</taxon>
        <taxon>Vertebrata</taxon>
        <taxon>Euteleostomi</taxon>
        <taxon>Amphibia</taxon>
        <taxon>Batrachia</taxon>
        <taxon>Anura</taxon>
        <taxon>Neobatrachia</taxon>
        <taxon>Ranoidea</taxon>
        <taxon>Ranidae</taxon>
        <taxon>Aquarana</taxon>
    </lineage>
</organism>
<protein>
    <submittedName>
        <fullName evidence="1">Uncharacterized protein</fullName>
    </submittedName>
</protein>
<sequence>MEHQYFGRVRAITSNCSSDWVMSKRLNPRDDTFLILPKLNYIEHVSSVTILVPTLSLALRSKDNKQVTVEELYKDQRFEYHLILFNAELRDIVSYKCFAYKHYFQ</sequence>
<dbReference type="Proteomes" id="UP000228934">
    <property type="component" value="Unassembled WGS sequence"/>
</dbReference>
<dbReference type="Gene3D" id="2.60.40.10">
    <property type="entry name" value="Immunoglobulins"/>
    <property type="match status" value="2"/>
</dbReference>
<keyword evidence="2" id="KW-1185">Reference proteome</keyword>
<dbReference type="AlphaFoldDB" id="A0A2G9RQB9"/>
<evidence type="ECO:0000313" key="2">
    <source>
        <dbReference type="Proteomes" id="UP000228934"/>
    </source>
</evidence>